<protein>
    <submittedName>
        <fullName evidence="2">Uncharacterized protein</fullName>
    </submittedName>
</protein>
<evidence type="ECO:0000313" key="2">
    <source>
        <dbReference type="EMBL" id="KUG25787.1"/>
    </source>
</evidence>
<keyword evidence="1" id="KW-1133">Transmembrane helix</keyword>
<accession>A0A0W8FXZ2</accession>
<organism evidence="2">
    <name type="scientific">hydrocarbon metagenome</name>
    <dbReference type="NCBI Taxonomy" id="938273"/>
    <lineage>
        <taxon>unclassified sequences</taxon>
        <taxon>metagenomes</taxon>
        <taxon>ecological metagenomes</taxon>
    </lineage>
</organism>
<name>A0A0W8FXZ2_9ZZZZ</name>
<dbReference type="AlphaFoldDB" id="A0A0W8FXZ2"/>
<evidence type="ECO:0000256" key="1">
    <source>
        <dbReference type="SAM" id="Phobius"/>
    </source>
</evidence>
<keyword evidence="1" id="KW-0812">Transmembrane</keyword>
<feature type="transmembrane region" description="Helical" evidence="1">
    <location>
        <begin position="102"/>
        <end position="120"/>
    </location>
</feature>
<sequence length="188" mass="21268">MKTNSNNKFNQETIDLIINSAYGSAGLINKIKVWFLIRKNVELKNLYNDYKRTAKSVHSLDKDEMPDYVLQKLESKTGIELNTNETSFISDLTSLIFAKPQLAFIATAVIIGVLLSSVLFKESQIENNYSPLEIELANKQTREALAIVSRIFSSTQTKLTEEIIPNNVAKPINESFDYVNNLFKKGDI</sequence>
<comment type="caution">
    <text evidence="2">The sequence shown here is derived from an EMBL/GenBank/DDBJ whole genome shotgun (WGS) entry which is preliminary data.</text>
</comment>
<gene>
    <name evidence="2" type="ORF">ASZ90_004383</name>
</gene>
<proteinExistence type="predicted"/>
<reference evidence="2" key="1">
    <citation type="journal article" date="2015" name="Proc. Natl. Acad. Sci. U.S.A.">
        <title>Networks of energetic and metabolic interactions define dynamics in microbial communities.</title>
        <authorList>
            <person name="Embree M."/>
            <person name="Liu J.K."/>
            <person name="Al-Bassam M.M."/>
            <person name="Zengler K."/>
        </authorList>
    </citation>
    <scope>NUCLEOTIDE SEQUENCE</scope>
</reference>
<keyword evidence="1" id="KW-0472">Membrane</keyword>
<dbReference type="EMBL" id="LNQE01000600">
    <property type="protein sequence ID" value="KUG25787.1"/>
    <property type="molecule type" value="Genomic_DNA"/>
</dbReference>